<protein>
    <submittedName>
        <fullName evidence="1">Uncharacterized protein</fullName>
    </submittedName>
</protein>
<dbReference type="AlphaFoldDB" id="A0A699GRL5"/>
<gene>
    <name evidence="1" type="ORF">Tci_168356</name>
</gene>
<accession>A0A699GRL5</accession>
<evidence type="ECO:0000313" key="1">
    <source>
        <dbReference type="EMBL" id="GEV96379.1"/>
    </source>
</evidence>
<comment type="caution">
    <text evidence="1">The sequence shown here is derived from an EMBL/GenBank/DDBJ whole genome shotgun (WGS) entry which is preliminary data.</text>
</comment>
<proteinExistence type="predicted"/>
<organism evidence="1">
    <name type="scientific">Tanacetum cinerariifolium</name>
    <name type="common">Dalmatian daisy</name>
    <name type="synonym">Chrysanthemum cinerariifolium</name>
    <dbReference type="NCBI Taxonomy" id="118510"/>
    <lineage>
        <taxon>Eukaryota</taxon>
        <taxon>Viridiplantae</taxon>
        <taxon>Streptophyta</taxon>
        <taxon>Embryophyta</taxon>
        <taxon>Tracheophyta</taxon>
        <taxon>Spermatophyta</taxon>
        <taxon>Magnoliopsida</taxon>
        <taxon>eudicotyledons</taxon>
        <taxon>Gunneridae</taxon>
        <taxon>Pentapetalae</taxon>
        <taxon>asterids</taxon>
        <taxon>campanulids</taxon>
        <taxon>Asterales</taxon>
        <taxon>Asteraceae</taxon>
        <taxon>Asteroideae</taxon>
        <taxon>Anthemideae</taxon>
        <taxon>Anthemidinae</taxon>
        <taxon>Tanacetum</taxon>
    </lineage>
</organism>
<dbReference type="EMBL" id="BKCJ010040259">
    <property type="protein sequence ID" value="GEV96379.1"/>
    <property type="molecule type" value="Genomic_DNA"/>
</dbReference>
<name>A0A699GRL5_TANCI</name>
<sequence>MFQDVHYSDTIRPSQNDKVLKLKNFKKDASLKLSIYRIKHGMSMSVQKLQVYKMAKFTKWQNKIMLDNLKEDPSDVAIDCEHMDTIGSPDETEEPNAQEPISHFLNTPVDNEDVVMTDAPDTINLVDPPSHESEITSLCGRCSSNAEYHKGEGEFGTKVFESKWGNTKNKVVCKPKRATSTAYIRRSKIHKQGMLSTADNEEVVNEPQLLDSHERNKKKGTLLQDFLPVIGKDGKEIKLEP</sequence>
<reference evidence="1" key="1">
    <citation type="journal article" date="2019" name="Sci. Rep.">
        <title>Draft genome of Tanacetum cinerariifolium, the natural source of mosquito coil.</title>
        <authorList>
            <person name="Yamashiro T."/>
            <person name="Shiraishi A."/>
            <person name="Satake H."/>
            <person name="Nakayama K."/>
        </authorList>
    </citation>
    <scope>NUCLEOTIDE SEQUENCE</scope>
</reference>